<dbReference type="NCBIfam" id="TIGR00797">
    <property type="entry name" value="matE"/>
    <property type="match status" value="1"/>
</dbReference>
<feature type="transmembrane region" description="Helical" evidence="7">
    <location>
        <begin position="12"/>
        <end position="35"/>
    </location>
</feature>
<feature type="transmembrane region" description="Helical" evidence="7">
    <location>
        <begin position="262"/>
        <end position="283"/>
    </location>
</feature>
<feature type="transmembrane region" description="Helical" evidence="7">
    <location>
        <begin position="164"/>
        <end position="184"/>
    </location>
</feature>
<keyword evidence="4 7" id="KW-1133">Transmembrane helix</keyword>
<evidence type="ECO:0008006" key="10">
    <source>
        <dbReference type="Google" id="ProtNLM"/>
    </source>
</evidence>
<dbReference type="CDD" id="cd13132">
    <property type="entry name" value="MATE_eukaryotic"/>
    <property type="match status" value="1"/>
</dbReference>
<feature type="transmembrane region" description="Helical" evidence="7">
    <location>
        <begin position="232"/>
        <end position="256"/>
    </location>
</feature>
<name>A0A8C5QUX7_9ANUR</name>
<sequence length="410" mass="44223">MRYLQNQGIIWPPVYAGIGVNIINAVSNAILLYWMDLGVQGSAWANTISQISLASLLFLYIYVKKLHVETWGGWSRDCLQEWGSFMNLAIPSMFMLCIEWWSFEIGGFLAGLINAVELGAQAIIMELAMFAYMLPLGFAVAGTVRVGIALGAGDSEQAKLSSRVSLICGGFCAVVLGVLVASLRHQIAYIFTSDVDVIELVSKVLLLFAPFSVIESFNCTCGGILRGSGKQTIGAILATIGNYIFGLPIGITLMFVVKLGVFGLWCGMMTSVLFQVCVLIVIIMRLNWNKASDEAQIRAGIKRDSKNSENTTAPGDGTSFQGDTPPIVTGYSMEDQTDTDGIKLSDVASSANHADEPAQHKYANIEASNIVGEVLSVKQLFLRRGLAVVLAVTSLIIGVLIKIFLGIKVN</sequence>
<dbReference type="OrthoDB" id="2126698at2759"/>
<dbReference type="GeneTree" id="ENSGT00940000163327"/>
<reference evidence="8" key="2">
    <citation type="submission" date="2025-09" db="UniProtKB">
        <authorList>
            <consortium name="Ensembl"/>
        </authorList>
    </citation>
    <scope>IDENTIFICATION</scope>
</reference>
<evidence type="ECO:0000256" key="7">
    <source>
        <dbReference type="SAM" id="Phobius"/>
    </source>
</evidence>
<evidence type="ECO:0000256" key="2">
    <source>
        <dbReference type="ARBA" id="ARBA00010199"/>
    </source>
</evidence>
<dbReference type="PANTHER" id="PTHR11206">
    <property type="entry name" value="MULTIDRUG RESISTANCE PROTEIN"/>
    <property type="match status" value="1"/>
</dbReference>
<comment type="subcellular location">
    <subcellularLocation>
        <location evidence="1">Membrane</location>
        <topology evidence="1">Multi-pass membrane protein</topology>
    </subcellularLocation>
</comment>
<keyword evidence="9" id="KW-1185">Reference proteome</keyword>
<feature type="transmembrane region" description="Helical" evidence="7">
    <location>
        <begin position="386"/>
        <end position="407"/>
    </location>
</feature>
<proteinExistence type="inferred from homology"/>
<dbReference type="Pfam" id="PF01554">
    <property type="entry name" value="MatE"/>
    <property type="match status" value="1"/>
</dbReference>
<organism evidence="8 9">
    <name type="scientific">Leptobrachium leishanense</name>
    <name type="common">Leishan spiny toad</name>
    <dbReference type="NCBI Taxonomy" id="445787"/>
    <lineage>
        <taxon>Eukaryota</taxon>
        <taxon>Metazoa</taxon>
        <taxon>Chordata</taxon>
        <taxon>Craniata</taxon>
        <taxon>Vertebrata</taxon>
        <taxon>Euteleostomi</taxon>
        <taxon>Amphibia</taxon>
        <taxon>Batrachia</taxon>
        <taxon>Anura</taxon>
        <taxon>Pelobatoidea</taxon>
        <taxon>Megophryidae</taxon>
        <taxon>Leptobrachium</taxon>
    </lineage>
</organism>
<feature type="transmembrane region" description="Helical" evidence="7">
    <location>
        <begin position="123"/>
        <end position="152"/>
    </location>
</feature>
<evidence type="ECO:0000256" key="1">
    <source>
        <dbReference type="ARBA" id="ARBA00004141"/>
    </source>
</evidence>
<keyword evidence="5 7" id="KW-0472">Membrane</keyword>
<dbReference type="GO" id="GO:0016020">
    <property type="term" value="C:membrane"/>
    <property type="evidence" value="ECO:0007669"/>
    <property type="project" value="UniProtKB-SubCell"/>
</dbReference>
<dbReference type="AlphaFoldDB" id="A0A8C5QUX7"/>
<dbReference type="InterPro" id="IPR045069">
    <property type="entry name" value="MATE_euk"/>
</dbReference>
<feature type="transmembrane region" description="Helical" evidence="7">
    <location>
        <begin position="41"/>
        <end position="63"/>
    </location>
</feature>
<feature type="region of interest" description="Disordered" evidence="6">
    <location>
        <begin position="302"/>
        <end position="325"/>
    </location>
</feature>
<dbReference type="GO" id="GO:1990961">
    <property type="term" value="P:xenobiotic detoxification by transmembrane export across the plasma membrane"/>
    <property type="evidence" value="ECO:0007669"/>
    <property type="project" value="InterPro"/>
</dbReference>
<protein>
    <recommendedName>
        <fullName evidence="10">Multidrug and toxin extrusion protein</fullName>
    </recommendedName>
</protein>
<comment type="similarity">
    <text evidence="2">Belongs to the multi antimicrobial extrusion (MATE) (TC 2.A.66.1) family.</text>
</comment>
<keyword evidence="3 7" id="KW-0812">Transmembrane</keyword>
<dbReference type="GO" id="GO:0042910">
    <property type="term" value="F:xenobiotic transmembrane transporter activity"/>
    <property type="evidence" value="ECO:0007669"/>
    <property type="project" value="InterPro"/>
</dbReference>
<evidence type="ECO:0000256" key="6">
    <source>
        <dbReference type="SAM" id="MobiDB-lite"/>
    </source>
</evidence>
<dbReference type="Ensembl" id="ENSLLET00000043581.1">
    <property type="protein sequence ID" value="ENSLLEP00000041902.1"/>
    <property type="gene ID" value="ENSLLEG00000026649.1"/>
</dbReference>
<evidence type="ECO:0000313" key="9">
    <source>
        <dbReference type="Proteomes" id="UP000694569"/>
    </source>
</evidence>
<evidence type="ECO:0000313" key="8">
    <source>
        <dbReference type="Ensembl" id="ENSLLEP00000041902.1"/>
    </source>
</evidence>
<accession>A0A8C5QUX7</accession>
<dbReference type="GO" id="GO:0015297">
    <property type="term" value="F:antiporter activity"/>
    <property type="evidence" value="ECO:0007669"/>
    <property type="project" value="InterPro"/>
</dbReference>
<feature type="compositionally biased region" description="Polar residues" evidence="6">
    <location>
        <begin position="308"/>
        <end position="322"/>
    </location>
</feature>
<evidence type="ECO:0000256" key="3">
    <source>
        <dbReference type="ARBA" id="ARBA00022692"/>
    </source>
</evidence>
<reference evidence="8" key="1">
    <citation type="submission" date="2025-08" db="UniProtKB">
        <authorList>
            <consortium name="Ensembl"/>
        </authorList>
    </citation>
    <scope>IDENTIFICATION</scope>
</reference>
<feature type="transmembrane region" description="Helical" evidence="7">
    <location>
        <begin position="84"/>
        <end position="103"/>
    </location>
</feature>
<dbReference type="InterPro" id="IPR002528">
    <property type="entry name" value="MATE_fam"/>
</dbReference>
<evidence type="ECO:0000256" key="4">
    <source>
        <dbReference type="ARBA" id="ARBA00022989"/>
    </source>
</evidence>
<dbReference type="Proteomes" id="UP000694569">
    <property type="component" value="Unplaced"/>
</dbReference>
<evidence type="ECO:0000256" key="5">
    <source>
        <dbReference type="ARBA" id="ARBA00023136"/>
    </source>
</evidence>